<dbReference type="SUPFAM" id="SSF51735">
    <property type="entry name" value="NAD(P)-binding Rossmann-fold domains"/>
    <property type="match status" value="1"/>
</dbReference>
<organism evidence="4 5">
    <name type="scientific">Umbelopsis vinacea</name>
    <dbReference type="NCBI Taxonomy" id="44442"/>
    <lineage>
        <taxon>Eukaryota</taxon>
        <taxon>Fungi</taxon>
        <taxon>Fungi incertae sedis</taxon>
        <taxon>Mucoromycota</taxon>
        <taxon>Mucoromycotina</taxon>
        <taxon>Umbelopsidomycetes</taxon>
        <taxon>Umbelopsidales</taxon>
        <taxon>Umbelopsidaceae</taxon>
        <taxon>Umbelopsis</taxon>
    </lineage>
</organism>
<dbReference type="Proteomes" id="UP000612746">
    <property type="component" value="Unassembled WGS sequence"/>
</dbReference>
<keyword evidence="5" id="KW-1185">Reference proteome</keyword>
<evidence type="ECO:0008006" key="6">
    <source>
        <dbReference type="Google" id="ProtNLM"/>
    </source>
</evidence>
<sequence length="355" mass="39229">MTNQFTDQTTAEEVADVLSNNIRGKTVLITGATIGGIGCESARVICKNHPKLVILACRKEESVQEAIDKIRAEFPDAPLRGLILDLASLKSVRKAAKEVNSYREPIDVLINNAGIMAPPYFKTEDGFEGQFGVNHLGPFEFTNLIIGRILASKTGAPRIVNVSSSVHWLCPIRYDDPGFSDGKAYNNFHAYGQSKTANILFSKELSRRYKDKGLLAFSLHPGGVQTNLLRHFDIAQVLKDGVTDWKGNAFDLTAVKWKSLEAGSATHIVAAFDPSIVDHNGSYLEDAQVHNELARPDALDEENAIKLWNFSEQLLHGKVRGIAKKRSMNWAKSSLNFSQPKMNPIVAFFSFKKKA</sequence>
<dbReference type="Pfam" id="PF00106">
    <property type="entry name" value="adh_short"/>
    <property type="match status" value="1"/>
</dbReference>
<evidence type="ECO:0000313" key="4">
    <source>
        <dbReference type="EMBL" id="KAG2175320.1"/>
    </source>
</evidence>
<comment type="similarity">
    <text evidence="1 3">Belongs to the short-chain dehydrogenases/reductases (SDR) family.</text>
</comment>
<evidence type="ECO:0000256" key="2">
    <source>
        <dbReference type="ARBA" id="ARBA00023002"/>
    </source>
</evidence>
<evidence type="ECO:0000256" key="3">
    <source>
        <dbReference type="RuleBase" id="RU000363"/>
    </source>
</evidence>
<gene>
    <name evidence="4" type="ORF">INT44_007808</name>
</gene>
<evidence type="ECO:0000313" key="5">
    <source>
        <dbReference type="Proteomes" id="UP000612746"/>
    </source>
</evidence>
<dbReference type="InterPro" id="IPR002347">
    <property type="entry name" value="SDR_fam"/>
</dbReference>
<dbReference type="PRINTS" id="PR00081">
    <property type="entry name" value="GDHRDH"/>
</dbReference>
<dbReference type="CDD" id="cd05327">
    <property type="entry name" value="retinol-DH_like_SDR_c_like"/>
    <property type="match status" value="1"/>
</dbReference>
<accession>A0A8H7PKD5</accession>
<keyword evidence="2" id="KW-0560">Oxidoreductase</keyword>
<dbReference type="AlphaFoldDB" id="A0A8H7PKD5"/>
<evidence type="ECO:0000256" key="1">
    <source>
        <dbReference type="ARBA" id="ARBA00006484"/>
    </source>
</evidence>
<name>A0A8H7PKD5_9FUNG</name>
<dbReference type="PRINTS" id="PR00080">
    <property type="entry name" value="SDRFAMILY"/>
</dbReference>
<comment type="caution">
    <text evidence="4">The sequence shown here is derived from an EMBL/GenBank/DDBJ whole genome shotgun (WGS) entry which is preliminary data.</text>
</comment>
<proteinExistence type="inferred from homology"/>
<protein>
    <recommendedName>
        <fullName evidence="6">Short-chain dehydrogenase</fullName>
    </recommendedName>
</protein>
<dbReference type="GO" id="GO:0016491">
    <property type="term" value="F:oxidoreductase activity"/>
    <property type="evidence" value="ECO:0007669"/>
    <property type="project" value="UniProtKB-KW"/>
</dbReference>
<dbReference type="InterPro" id="IPR036291">
    <property type="entry name" value="NAD(P)-bd_dom_sf"/>
</dbReference>
<dbReference type="PANTHER" id="PTHR24320">
    <property type="entry name" value="RETINOL DEHYDROGENASE"/>
    <property type="match status" value="1"/>
</dbReference>
<dbReference type="Gene3D" id="3.40.50.720">
    <property type="entry name" value="NAD(P)-binding Rossmann-like Domain"/>
    <property type="match status" value="1"/>
</dbReference>
<reference evidence="4" key="1">
    <citation type="submission" date="2020-12" db="EMBL/GenBank/DDBJ databases">
        <title>Metabolic potential, ecology and presence of endohyphal bacteria is reflected in genomic diversity of Mucoromycotina.</title>
        <authorList>
            <person name="Muszewska A."/>
            <person name="Okrasinska A."/>
            <person name="Steczkiewicz K."/>
            <person name="Drgas O."/>
            <person name="Orlowska M."/>
            <person name="Perlinska-Lenart U."/>
            <person name="Aleksandrzak-Piekarczyk T."/>
            <person name="Szatraj K."/>
            <person name="Zielenkiewicz U."/>
            <person name="Pilsyk S."/>
            <person name="Malc E."/>
            <person name="Mieczkowski P."/>
            <person name="Kruszewska J.S."/>
            <person name="Biernat P."/>
            <person name="Pawlowska J."/>
        </authorList>
    </citation>
    <scope>NUCLEOTIDE SEQUENCE</scope>
    <source>
        <strain evidence="4">WA0000051536</strain>
    </source>
</reference>
<dbReference type="EMBL" id="JAEPRA010000015">
    <property type="protein sequence ID" value="KAG2175320.1"/>
    <property type="molecule type" value="Genomic_DNA"/>
</dbReference>
<dbReference type="PANTHER" id="PTHR24320:SF283">
    <property type="entry name" value="RETINOL DEHYDROGENASE 11"/>
    <property type="match status" value="1"/>
</dbReference>
<dbReference type="OrthoDB" id="191139at2759"/>